<evidence type="ECO:0000313" key="3">
    <source>
        <dbReference type="Proteomes" id="UP001595891"/>
    </source>
</evidence>
<name>A0ABV9EIQ3_9ACTN</name>
<dbReference type="EMBL" id="JBHSFN010000016">
    <property type="protein sequence ID" value="MFC4589410.1"/>
    <property type="molecule type" value="Genomic_DNA"/>
</dbReference>
<dbReference type="InterPro" id="IPR039422">
    <property type="entry name" value="MarR/SlyA-like"/>
</dbReference>
<feature type="domain" description="HTH marR-type" evidence="1">
    <location>
        <begin position="5"/>
        <end position="142"/>
    </location>
</feature>
<sequence>MPEALDDVVMALSRLIRALGRARTHDMLTQEAGVQIERPAEKILGSLRVAGEPRRIGAIADELQVESPHVTRHVAVLERRGYVERVADPHDRRASLIRLTPIGEDAADRCRGVTGAWFDAALRNWPEEDRKELIRLVPKLADDLDAHFQRLYDLHH</sequence>
<keyword evidence="3" id="KW-1185">Reference proteome</keyword>
<dbReference type="PANTHER" id="PTHR33164:SF57">
    <property type="entry name" value="MARR-FAMILY TRANSCRIPTIONAL REGULATOR"/>
    <property type="match status" value="1"/>
</dbReference>
<dbReference type="RefSeq" id="WP_262844220.1">
    <property type="nucleotide sequence ID" value="NZ_JANZYP010000026.1"/>
</dbReference>
<accession>A0ABV9EIQ3</accession>
<dbReference type="SUPFAM" id="SSF46785">
    <property type="entry name" value="Winged helix' DNA-binding domain"/>
    <property type="match status" value="1"/>
</dbReference>
<evidence type="ECO:0000259" key="1">
    <source>
        <dbReference type="PROSITE" id="PS50995"/>
    </source>
</evidence>
<dbReference type="SMART" id="SM00347">
    <property type="entry name" value="HTH_MARR"/>
    <property type="match status" value="1"/>
</dbReference>
<dbReference type="InterPro" id="IPR036388">
    <property type="entry name" value="WH-like_DNA-bd_sf"/>
</dbReference>
<comment type="caution">
    <text evidence="2">The sequence shown here is derived from an EMBL/GenBank/DDBJ whole genome shotgun (WGS) entry which is preliminary data.</text>
</comment>
<reference evidence="3" key="1">
    <citation type="journal article" date="2019" name="Int. J. Syst. Evol. Microbiol.">
        <title>The Global Catalogue of Microorganisms (GCM) 10K type strain sequencing project: providing services to taxonomists for standard genome sequencing and annotation.</title>
        <authorList>
            <consortium name="The Broad Institute Genomics Platform"/>
            <consortium name="The Broad Institute Genome Sequencing Center for Infectious Disease"/>
            <person name="Wu L."/>
            <person name="Ma J."/>
        </authorList>
    </citation>
    <scope>NUCLEOTIDE SEQUENCE [LARGE SCALE GENOMIC DNA]</scope>
    <source>
        <strain evidence="3">CCUG 49560</strain>
    </source>
</reference>
<dbReference type="Proteomes" id="UP001595891">
    <property type="component" value="Unassembled WGS sequence"/>
</dbReference>
<dbReference type="PROSITE" id="PS50995">
    <property type="entry name" value="HTH_MARR_2"/>
    <property type="match status" value="1"/>
</dbReference>
<proteinExistence type="predicted"/>
<protein>
    <submittedName>
        <fullName evidence="2">MarR family winged helix-turn-helix transcriptional regulator</fullName>
    </submittedName>
</protein>
<dbReference type="InterPro" id="IPR000835">
    <property type="entry name" value="HTH_MarR-typ"/>
</dbReference>
<dbReference type="PANTHER" id="PTHR33164">
    <property type="entry name" value="TRANSCRIPTIONAL REGULATOR, MARR FAMILY"/>
    <property type="match status" value="1"/>
</dbReference>
<organism evidence="2 3">
    <name type="scientific">Sphaerisporangium corydalis</name>
    <dbReference type="NCBI Taxonomy" id="1441875"/>
    <lineage>
        <taxon>Bacteria</taxon>
        <taxon>Bacillati</taxon>
        <taxon>Actinomycetota</taxon>
        <taxon>Actinomycetes</taxon>
        <taxon>Streptosporangiales</taxon>
        <taxon>Streptosporangiaceae</taxon>
        <taxon>Sphaerisporangium</taxon>
    </lineage>
</organism>
<dbReference type="PRINTS" id="PR00598">
    <property type="entry name" value="HTHMARR"/>
</dbReference>
<dbReference type="Pfam" id="PF12802">
    <property type="entry name" value="MarR_2"/>
    <property type="match status" value="1"/>
</dbReference>
<evidence type="ECO:0000313" key="2">
    <source>
        <dbReference type="EMBL" id="MFC4589410.1"/>
    </source>
</evidence>
<dbReference type="InterPro" id="IPR036390">
    <property type="entry name" value="WH_DNA-bd_sf"/>
</dbReference>
<gene>
    <name evidence="2" type="ORF">ACFO8L_25190</name>
</gene>
<dbReference type="Gene3D" id="1.10.10.10">
    <property type="entry name" value="Winged helix-like DNA-binding domain superfamily/Winged helix DNA-binding domain"/>
    <property type="match status" value="1"/>
</dbReference>